<dbReference type="InterPro" id="IPR052598">
    <property type="entry name" value="IgSF_CEA-related"/>
</dbReference>
<feature type="compositionally biased region" description="Acidic residues" evidence="5">
    <location>
        <begin position="107"/>
        <end position="128"/>
    </location>
</feature>
<feature type="region of interest" description="Disordered" evidence="5">
    <location>
        <begin position="1114"/>
        <end position="1145"/>
    </location>
</feature>
<dbReference type="SMART" id="SM00280">
    <property type="entry name" value="KAZAL"/>
    <property type="match status" value="1"/>
</dbReference>
<evidence type="ECO:0000259" key="6">
    <source>
        <dbReference type="PROSITE" id="PS50835"/>
    </source>
</evidence>
<feature type="compositionally biased region" description="Basic and acidic residues" evidence="5">
    <location>
        <begin position="1125"/>
        <end position="1145"/>
    </location>
</feature>
<feature type="compositionally biased region" description="Acidic residues" evidence="5">
    <location>
        <begin position="13"/>
        <end position="27"/>
    </location>
</feature>
<dbReference type="InterPro" id="IPR036179">
    <property type="entry name" value="Ig-like_dom_sf"/>
</dbReference>
<dbReference type="InterPro" id="IPR036058">
    <property type="entry name" value="Kazal_dom_sf"/>
</dbReference>
<dbReference type="PANTHER" id="PTHR44337">
    <property type="entry name" value="CARCINOEMBRYONIC ANTIGEN-RELATED CELL ADHESION MOLECULE 8"/>
    <property type="match status" value="1"/>
</dbReference>
<protein>
    <submittedName>
        <fullName evidence="9">Uncharacterized protein LOC101862789</fullName>
    </submittedName>
</protein>
<feature type="compositionally biased region" description="Basic and acidic residues" evidence="5">
    <location>
        <begin position="129"/>
        <end position="144"/>
    </location>
</feature>
<dbReference type="Pfam" id="PF07679">
    <property type="entry name" value="I-set"/>
    <property type="match status" value="1"/>
</dbReference>
<dbReference type="Gene3D" id="2.60.40.10">
    <property type="entry name" value="Immunoglobulins"/>
    <property type="match status" value="2"/>
</dbReference>
<feature type="compositionally biased region" description="Basic and acidic residues" evidence="5">
    <location>
        <begin position="293"/>
        <end position="305"/>
    </location>
</feature>
<organism evidence="8 9">
    <name type="scientific">Aplysia californica</name>
    <name type="common">California sea hare</name>
    <dbReference type="NCBI Taxonomy" id="6500"/>
    <lineage>
        <taxon>Eukaryota</taxon>
        <taxon>Metazoa</taxon>
        <taxon>Spiralia</taxon>
        <taxon>Lophotrochozoa</taxon>
        <taxon>Mollusca</taxon>
        <taxon>Gastropoda</taxon>
        <taxon>Heterobranchia</taxon>
        <taxon>Euthyneura</taxon>
        <taxon>Tectipleura</taxon>
        <taxon>Aplysiida</taxon>
        <taxon>Aplysioidea</taxon>
        <taxon>Aplysiidae</taxon>
        <taxon>Aplysia</taxon>
    </lineage>
</organism>
<feature type="compositionally biased region" description="Basic and acidic residues" evidence="5">
    <location>
        <begin position="379"/>
        <end position="423"/>
    </location>
</feature>
<dbReference type="Gene3D" id="3.30.60.30">
    <property type="match status" value="1"/>
</dbReference>
<dbReference type="SMART" id="SM00408">
    <property type="entry name" value="IGc2"/>
    <property type="match status" value="2"/>
</dbReference>
<dbReference type="InterPro" id="IPR013783">
    <property type="entry name" value="Ig-like_fold"/>
</dbReference>
<dbReference type="Pfam" id="PF07648">
    <property type="entry name" value="Kazal_2"/>
    <property type="match status" value="1"/>
</dbReference>
<evidence type="ECO:0000256" key="4">
    <source>
        <dbReference type="ARBA" id="ARBA00023319"/>
    </source>
</evidence>
<feature type="compositionally biased region" description="Basic and acidic residues" evidence="5">
    <location>
        <begin position="810"/>
        <end position="822"/>
    </location>
</feature>
<feature type="compositionally biased region" description="Basic and acidic residues" evidence="5">
    <location>
        <begin position="431"/>
        <end position="477"/>
    </location>
</feature>
<feature type="compositionally biased region" description="Basic residues" evidence="5">
    <location>
        <begin position="88"/>
        <end position="97"/>
    </location>
</feature>
<dbReference type="InterPro" id="IPR007110">
    <property type="entry name" value="Ig-like_dom"/>
</dbReference>
<dbReference type="CDD" id="cd00104">
    <property type="entry name" value="KAZAL_FS"/>
    <property type="match status" value="1"/>
</dbReference>
<feature type="compositionally biased region" description="Basic residues" evidence="5">
    <location>
        <begin position="478"/>
        <end position="488"/>
    </location>
</feature>
<feature type="compositionally biased region" description="Basic residues" evidence="5">
    <location>
        <begin position="145"/>
        <end position="157"/>
    </location>
</feature>
<proteinExistence type="predicted"/>
<sequence length="1850" mass="208421">MGKPKKGNKARDEDFEDNDETSLEQMEDQPSQIPSSNPAPSKKDKKKKKGKARGDDDDMDIEDEIKALSLQANGDEEDEDDNPQPILSKKKDKKKTKGMSAFQLLAMEDEEDDDDVNESDQDNEEEEDKSGKEIKQEHAADQNKSKKKEKNKKKEKQKKPEEEDIDAIMASLEATDKPKKKGKKNKKNAEEGAGEEEPSSMDASSEVAAVDLEAKAPKVVTIDDLEEDDEEYDKKKKKKNKKKGKGIDEAPSAQGEDEKKQGDDNEEDEEDGQEEGEEGATVKTAAQKRKEKRDREKLKKQQEKQKQKKGGKKEEEGESVLAAEDAEKSADAAVSKEGTPETAEKEEDKEDGKEGKKKKKKKGEKEDKEKPKPNKMLAKLKEQLKKIQEEDQKAEEERERLRIAEDERIKRLEEEERLEEEKRQKKKQKKKEREERLKKEGKFLTEKQKQDKRRLEQMLEAMKEAGVDMPNKEEVPRKKPVYGKKKKTQTNAANDEQQEKSPSPETPTSPVQPELVSSEQESTKEEALEESKKNVVVKKEEVKEAWDAESEEEEDDDEDDQEEESKSEQKAQVSQSSKEPQKKEEEEEDESEEEEDEDDDEEDDDDEDEEDESEEYYDSNEDEDDDENMLENDDKKNVNPNEDTGAKDANNVSEDKDSGDDDDDDEDESEEYYDDWYDEFDDSVYDAFDEDESEEEQDPDEKYDITEHDNGDITISPIPKGQFGRGNTRSPAAPVKSTVSPPFKKSQKVPSIDKMPLEADEAASHADKSHYSQGVIYDPDYPQMKTKPSVKKDLSGPAAKRKSFTNNGDNHAEDSPSNSDKKEKKKKNRKKEKKNQVQDQELPMWPESGYGEPPYGSVEELKAAHAKAKKTEDSVKEEIPSVKKAKQSEDREKQQGILGGLKNKEAKEASVTGHFGSLDQHVNTESAVSTSPNPPPPGAGGQQRPLTSTTIGYWTDIMMGDQPVLVDDSVDSEEDVDEEGFVQSHPIEFCKYDIECPAGRTCVHSVCKCFKPSMCAGHHKPVCGSDGVQYPSHCELHRTACVTRAHIRIDRRGLCFKKDLQVKEKSWLMEQEELLAEDKKKEEEKIKEEDHIPAQEIYEYPQDLKSGFKTSDVKKSYGTVQPNEPSKETTAENKEEEKKKETTKTEVGKKECTWKEMAKFKDALLMYHCEKFVEPNCNMEVKTDRQYLSMLMFSYYDHDFDFFLTAEELDDKERDEHFSRKIIINCHLRDFVKFADNSEVDGKLTVTEFTDSFELEEPAVLDQIPVSVIPTLASAGNGLELKCGVDAKQVVWKRYGTQLTDDTRGHQLMVFEDGALFFSKVGLHHIGNYTCMDAEDSAKAQVHQLRVQTAPIVHVSPVTQTHLTGSDIELHCHAEGIPEPSISWRQGEQVIENNGHSTIYYGGGHIAIHNAHYDSDAGTYTCTAHNQAGTTEKSVSVTVLPPYTTSHKVSARDEGTFVVFHPKGVSSYNPLMCITRHNVHPDFGDFKFIPDALDEPLSLCRTGKDCQWGGAVKVGADFIYATQPDQSRVVIVDAGNTWNPLQVIGTDERPQHLWYVSHLDQVWVLCGGDSGRTIVVIRDASQHIQHRSVHTRPVGNHFDLVENLFIAPPNDLDHDFDYGYVSHAGQSSLFKLSLEDMGNTKSIDLSNYGCVPRSLAFVPVGGHIVIQCVSAADQHTLQLVMDHLTDTIISTVSLAGRPMVSPDSRHLITVDEFTGKVVVASISEEGVMERTYEVTVSASISDVAFLPSTSHHGYDLVLTSADDDDIIIMNLVTGKVEKMPGSQYTDPSGVWHPSPVHRHIVSGNAMSSYFMAPSKSSLAILNAKFRQVECEFRDSTGSDVMVYIPSKRTS</sequence>
<evidence type="ECO:0000256" key="5">
    <source>
        <dbReference type="SAM" id="MobiDB-lite"/>
    </source>
</evidence>
<dbReference type="RefSeq" id="XP_005094748.2">
    <property type="nucleotide sequence ID" value="XM_005094691.3"/>
</dbReference>
<keyword evidence="4" id="KW-0393">Immunoglobulin domain</keyword>
<keyword evidence="2" id="KW-1015">Disulfide bond</keyword>
<feature type="compositionally biased region" description="Polar residues" evidence="5">
    <location>
        <begin position="28"/>
        <end position="39"/>
    </location>
</feature>
<feature type="compositionally biased region" description="Basic and acidic residues" evidence="5">
    <location>
        <begin position="859"/>
        <end position="894"/>
    </location>
</feature>
<evidence type="ECO:0000259" key="7">
    <source>
        <dbReference type="PROSITE" id="PS51465"/>
    </source>
</evidence>
<name>A0ABM0JIZ2_APLCA</name>
<dbReference type="SUPFAM" id="SSF100895">
    <property type="entry name" value="Kazal-type serine protease inhibitors"/>
    <property type="match status" value="1"/>
</dbReference>
<evidence type="ECO:0000256" key="2">
    <source>
        <dbReference type="ARBA" id="ARBA00023157"/>
    </source>
</evidence>
<feature type="domain" description="Kazal-like" evidence="7">
    <location>
        <begin position="1008"/>
        <end position="1057"/>
    </location>
</feature>
<feature type="compositionally biased region" description="Acidic residues" evidence="5">
    <location>
        <begin position="547"/>
        <end position="563"/>
    </location>
</feature>
<keyword evidence="3" id="KW-0325">Glycoprotein</keyword>
<keyword evidence="8" id="KW-1185">Reference proteome</keyword>
<feature type="compositionally biased region" description="Basic and acidic residues" evidence="5">
    <location>
        <begin position="363"/>
        <end position="372"/>
    </location>
</feature>
<dbReference type="SUPFAM" id="SSF48726">
    <property type="entry name" value="Immunoglobulin"/>
    <property type="match status" value="2"/>
</dbReference>
<feature type="compositionally biased region" description="Acidic residues" evidence="5">
    <location>
        <begin position="264"/>
        <end position="278"/>
    </location>
</feature>
<dbReference type="InterPro" id="IPR003599">
    <property type="entry name" value="Ig_sub"/>
</dbReference>
<dbReference type="InterPro" id="IPR003598">
    <property type="entry name" value="Ig_sub2"/>
</dbReference>
<evidence type="ECO:0000313" key="8">
    <source>
        <dbReference type="Proteomes" id="UP000694888"/>
    </source>
</evidence>
<feature type="compositionally biased region" description="Basic and acidic residues" evidence="5">
    <location>
        <begin position="521"/>
        <end position="546"/>
    </location>
</feature>
<evidence type="ECO:0000256" key="3">
    <source>
        <dbReference type="ARBA" id="ARBA00023180"/>
    </source>
</evidence>
<dbReference type="Proteomes" id="UP000694888">
    <property type="component" value="Unplaced"/>
</dbReference>
<feature type="compositionally biased region" description="Basic residues" evidence="5">
    <location>
        <begin position="823"/>
        <end position="833"/>
    </location>
</feature>
<gene>
    <name evidence="9" type="primary">LOC101862789</name>
</gene>
<feature type="region of interest" description="Disordered" evidence="5">
    <location>
        <begin position="923"/>
        <end position="947"/>
    </location>
</feature>
<dbReference type="GeneID" id="101862789"/>
<feature type="compositionally biased region" description="Basic and acidic residues" evidence="5">
    <location>
        <begin position="700"/>
        <end position="711"/>
    </location>
</feature>
<dbReference type="PANTHER" id="PTHR44337:SF20">
    <property type="entry name" value="CARCINOEMBRYONIC ANTIGEN-RELATED CELL ADHESION MOLECULE 5-RELATED"/>
    <property type="match status" value="1"/>
</dbReference>
<feature type="compositionally biased region" description="Low complexity" evidence="5">
    <location>
        <begin position="500"/>
        <end position="514"/>
    </location>
</feature>
<keyword evidence="1" id="KW-0732">Signal</keyword>
<reference evidence="9" key="1">
    <citation type="submission" date="2025-08" db="UniProtKB">
        <authorList>
            <consortium name="RefSeq"/>
        </authorList>
    </citation>
    <scope>IDENTIFICATION</scope>
</reference>
<dbReference type="SUPFAM" id="SSF75011">
    <property type="entry name" value="3-carboxy-cis,cis-mucoante lactonizing enzyme"/>
    <property type="match status" value="1"/>
</dbReference>
<dbReference type="InterPro" id="IPR002350">
    <property type="entry name" value="Kazal_dom"/>
</dbReference>
<feature type="domain" description="Ig-like" evidence="6">
    <location>
        <begin position="1351"/>
        <end position="1438"/>
    </location>
</feature>
<dbReference type="InterPro" id="IPR013098">
    <property type="entry name" value="Ig_I-set"/>
</dbReference>
<evidence type="ECO:0000313" key="9">
    <source>
        <dbReference type="RefSeq" id="XP_005094748.2"/>
    </source>
</evidence>
<feature type="region of interest" description="Disordered" evidence="5">
    <location>
        <begin position="1"/>
        <end position="907"/>
    </location>
</feature>
<feature type="compositionally biased region" description="Acidic residues" evidence="5">
    <location>
        <begin position="585"/>
        <end position="631"/>
    </location>
</feature>
<accession>A0ABM0JIZ2</accession>
<feature type="compositionally biased region" description="Basic residues" evidence="5">
    <location>
        <begin position="235"/>
        <end position="244"/>
    </location>
</feature>
<dbReference type="PROSITE" id="PS50835">
    <property type="entry name" value="IG_LIKE"/>
    <property type="match status" value="1"/>
</dbReference>
<dbReference type="SMART" id="SM00409">
    <property type="entry name" value="IG"/>
    <property type="match status" value="2"/>
</dbReference>
<dbReference type="PROSITE" id="PS51465">
    <property type="entry name" value="KAZAL_2"/>
    <property type="match status" value="1"/>
</dbReference>
<evidence type="ECO:0000256" key="1">
    <source>
        <dbReference type="ARBA" id="ARBA00022729"/>
    </source>
</evidence>
<dbReference type="CDD" id="cd00096">
    <property type="entry name" value="Ig"/>
    <property type="match status" value="1"/>
</dbReference>
<feature type="compositionally biased region" description="Acidic residues" evidence="5">
    <location>
        <begin position="657"/>
        <end position="699"/>
    </location>
</feature>